<dbReference type="PANTHER" id="PTHR43563">
    <property type="entry name" value="AMINE OXIDASE"/>
    <property type="match status" value="1"/>
</dbReference>
<accession>A0ABZ2HHR0</accession>
<dbReference type="InterPro" id="IPR036188">
    <property type="entry name" value="FAD/NAD-bd_sf"/>
</dbReference>
<dbReference type="PANTHER" id="PTHR43563:SF1">
    <property type="entry name" value="AMINE OXIDASE [FLAVIN-CONTAINING] B"/>
    <property type="match status" value="1"/>
</dbReference>
<keyword evidence="4" id="KW-1185">Reference proteome</keyword>
<proteinExistence type="inferred from homology"/>
<dbReference type="EC" id="1.-.-.-" evidence="3"/>
<dbReference type="RefSeq" id="WP_338550417.1">
    <property type="nucleotide sequence ID" value="NZ_CP146069.1"/>
</dbReference>
<dbReference type="GO" id="GO:0016491">
    <property type="term" value="F:oxidoreductase activity"/>
    <property type="evidence" value="ECO:0007669"/>
    <property type="project" value="UniProtKB-KW"/>
</dbReference>
<dbReference type="Proteomes" id="UP001364156">
    <property type="component" value="Chromosome"/>
</dbReference>
<reference evidence="3 4" key="1">
    <citation type="submission" date="2023-10" db="EMBL/GenBank/DDBJ databases">
        <title>Roseovarius strain S88 nov., isolated from a marine algae.</title>
        <authorList>
            <person name="Lee M.W."/>
            <person name="Lee J.K."/>
            <person name="Kim J.M."/>
            <person name="Choi D.G."/>
            <person name="Baek J.H."/>
            <person name="Bayburt H."/>
            <person name="Jung J.J."/>
            <person name="Han D.M."/>
            <person name="Jeon C.O."/>
        </authorList>
    </citation>
    <scope>NUCLEOTIDE SEQUENCE [LARGE SCALE GENOMIC DNA]</scope>
    <source>
        <strain evidence="3 4">S88</strain>
    </source>
</reference>
<dbReference type="Pfam" id="PF13450">
    <property type="entry name" value="NAD_binding_8"/>
    <property type="match status" value="1"/>
</dbReference>
<keyword evidence="3" id="KW-0560">Oxidoreductase</keyword>
<dbReference type="InterPro" id="IPR002937">
    <property type="entry name" value="Amino_oxidase"/>
</dbReference>
<feature type="domain" description="Amine oxidase" evidence="2">
    <location>
        <begin position="107"/>
        <end position="353"/>
    </location>
</feature>
<sequence length="357" mass="38728">MSHFDAIVIGGGLAGLAACVLLEEQNLSACLIEARGDLGGRVRSFTDPDGGFAGDAGPSWVWPGYQPTVARWLKRLDLPIFEQYTQGSGLLDYGPQREVEARMLPHQAGSYRLEGGTARLVAAMADQLSRTQVILNTPVTSSAVDGNGVTVTTSDSTHDAPRVLVAMPPRLAARLRWTPALPAALKQDLTSVPTWMASQAKVVLRYDRPFWRDKGLSGRVLSQAGPCGEIHDLCDPGSKQGILFGFLNWPVEMRQLRADALKHAVLDQLTRCFGPKAEAVRGLEIFDWAQEPFTTDALDLEGPFRHPDPPPRRLQNVQCDGRVMFACAECSSQSPGLIDGALDAAEQAVARLLAHRL</sequence>
<evidence type="ECO:0000256" key="1">
    <source>
        <dbReference type="ARBA" id="ARBA00005995"/>
    </source>
</evidence>
<evidence type="ECO:0000313" key="4">
    <source>
        <dbReference type="Proteomes" id="UP001364156"/>
    </source>
</evidence>
<evidence type="ECO:0000313" key="3">
    <source>
        <dbReference type="EMBL" id="WWR47589.1"/>
    </source>
</evidence>
<dbReference type="SUPFAM" id="SSF51905">
    <property type="entry name" value="FAD/NAD(P)-binding domain"/>
    <property type="match status" value="1"/>
</dbReference>
<protein>
    <submittedName>
        <fullName evidence="3">NAD(P)/FAD-dependent oxidoreductase</fullName>
        <ecNumber evidence="3">1.-.-.-</ecNumber>
    </submittedName>
</protein>
<name>A0ABZ2HHR0_9RHOB</name>
<evidence type="ECO:0000259" key="2">
    <source>
        <dbReference type="Pfam" id="PF01593"/>
    </source>
</evidence>
<dbReference type="Gene3D" id="3.50.50.60">
    <property type="entry name" value="FAD/NAD(P)-binding domain"/>
    <property type="match status" value="2"/>
</dbReference>
<dbReference type="EMBL" id="CP146069">
    <property type="protein sequence ID" value="WWR47589.1"/>
    <property type="molecule type" value="Genomic_DNA"/>
</dbReference>
<dbReference type="Pfam" id="PF01593">
    <property type="entry name" value="Amino_oxidase"/>
    <property type="match status" value="1"/>
</dbReference>
<dbReference type="SUPFAM" id="SSF54373">
    <property type="entry name" value="FAD-linked reductases, C-terminal domain"/>
    <property type="match status" value="1"/>
</dbReference>
<gene>
    <name evidence="3" type="ORF">RZ517_05295</name>
</gene>
<dbReference type="InterPro" id="IPR050703">
    <property type="entry name" value="Flavin_MAO"/>
</dbReference>
<comment type="similarity">
    <text evidence="1">Belongs to the flavin monoamine oxidase family.</text>
</comment>
<organism evidence="3 4">
    <name type="scientific">Roseovarius phycicola</name>
    <dbReference type="NCBI Taxonomy" id="3080976"/>
    <lineage>
        <taxon>Bacteria</taxon>
        <taxon>Pseudomonadati</taxon>
        <taxon>Pseudomonadota</taxon>
        <taxon>Alphaproteobacteria</taxon>
        <taxon>Rhodobacterales</taxon>
        <taxon>Roseobacteraceae</taxon>
        <taxon>Roseovarius</taxon>
    </lineage>
</organism>